<feature type="compositionally biased region" description="Basic and acidic residues" evidence="1">
    <location>
        <begin position="118"/>
        <end position="127"/>
    </location>
</feature>
<dbReference type="Proteomes" id="UP000054266">
    <property type="component" value="Unassembled WGS sequence"/>
</dbReference>
<name>A0A0D2FR94_9EURO</name>
<feature type="compositionally biased region" description="Basic and acidic residues" evidence="1">
    <location>
        <begin position="99"/>
        <end position="109"/>
    </location>
</feature>
<proteinExistence type="predicted"/>
<reference evidence="3 4" key="1">
    <citation type="submission" date="2015-01" db="EMBL/GenBank/DDBJ databases">
        <title>The Genome Sequence of Capronia semiimmersa CBS27337.</title>
        <authorList>
            <consortium name="The Broad Institute Genomics Platform"/>
            <person name="Cuomo C."/>
            <person name="de Hoog S."/>
            <person name="Gorbushina A."/>
            <person name="Stielow B."/>
            <person name="Teixiera M."/>
            <person name="Abouelleil A."/>
            <person name="Chapman S.B."/>
            <person name="Priest M."/>
            <person name="Young S.K."/>
            <person name="Wortman J."/>
            <person name="Nusbaum C."/>
            <person name="Birren B."/>
        </authorList>
    </citation>
    <scope>NUCLEOTIDE SEQUENCE [LARGE SCALE GENOMIC DNA]</scope>
    <source>
        <strain evidence="3 4">CBS 27337</strain>
    </source>
</reference>
<evidence type="ECO:0000256" key="2">
    <source>
        <dbReference type="SAM" id="Phobius"/>
    </source>
</evidence>
<protein>
    <submittedName>
        <fullName evidence="3">Uncharacterized protein</fullName>
    </submittedName>
</protein>
<keyword evidence="2" id="KW-0472">Membrane</keyword>
<accession>A0A0D2FR94</accession>
<evidence type="ECO:0000313" key="4">
    <source>
        <dbReference type="Proteomes" id="UP000054266"/>
    </source>
</evidence>
<gene>
    <name evidence="3" type="ORF">PV04_04939</name>
</gene>
<feature type="region of interest" description="Disordered" evidence="1">
    <location>
        <begin position="84"/>
        <end position="136"/>
    </location>
</feature>
<keyword evidence="2" id="KW-0812">Transmembrane</keyword>
<keyword evidence="4" id="KW-1185">Reference proteome</keyword>
<sequence>MDSFQAFEFAAAGSSALTKRQQGILAIPTTYLGLNSGPSPGILTAIVVGTVGGFLLVVYLIYAIATFGGGVFNRRRTVVEEDIVHHRASSSARPRRSRAYQEEVFVERRSSRRPTSSRVRDTSRGDVEGEDISIPG</sequence>
<organism evidence="3 4">
    <name type="scientific">Phialophora macrospora</name>
    <dbReference type="NCBI Taxonomy" id="1851006"/>
    <lineage>
        <taxon>Eukaryota</taxon>
        <taxon>Fungi</taxon>
        <taxon>Dikarya</taxon>
        <taxon>Ascomycota</taxon>
        <taxon>Pezizomycotina</taxon>
        <taxon>Eurotiomycetes</taxon>
        <taxon>Chaetothyriomycetidae</taxon>
        <taxon>Chaetothyriales</taxon>
        <taxon>Herpotrichiellaceae</taxon>
        <taxon>Phialophora</taxon>
    </lineage>
</organism>
<feature type="transmembrane region" description="Helical" evidence="2">
    <location>
        <begin position="42"/>
        <end position="65"/>
    </location>
</feature>
<evidence type="ECO:0000313" key="3">
    <source>
        <dbReference type="EMBL" id="KIW69035.1"/>
    </source>
</evidence>
<keyword evidence="2" id="KW-1133">Transmembrane helix</keyword>
<dbReference type="HOGENOM" id="CLU_1937939_0_0_1"/>
<dbReference type="AlphaFoldDB" id="A0A0D2FR94"/>
<dbReference type="EMBL" id="KN846958">
    <property type="protein sequence ID" value="KIW69035.1"/>
    <property type="molecule type" value="Genomic_DNA"/>
</dbReference>
<evidence type="ECO:0000256" key="1">
    <source>
        <dbReference type="SAM" id="MobiDB-lite"/>
    </source>
</evidence>